<sequence length="250" mass="27276">MAKVLMLLPERDYDPTEAAVPWAALRKAGHEVIFATPGGQPAFADPRMVKHGFGLLNPLLMTRPDGLAAYRDMCSDPPFAHPIRHQDWASVEHDALLVPGGHAQGVKTLLESEAAQQCVVASFAANLPVAAICHGPVLLARSRMADGRSVLHGRKTAALTCALEYSGWLMTCFWLGRYYRTYPTTVQAEVSAALASADDFVSGPLPLRRDRRDHPEYGFVVRDGQYVSARWPGDSHAFAAAFVALLAEQR</sequence>
<comment type="caution">
    <text evidence="1">The sequence shown here is derived from an EMBL/GenBank/DDBJ whole genome shotgun (WGS) entry which is preliminary data.</text>
</comment>
<evidence type="ECO:0000313" key="1">
    <source>
        <dbReference type="EMBL" id="NLR74931.1"/>
    </source>
</evidence>
<gene>
    <name evidence="1" type="ORF">HF682_07150</name>
</gene>
<dbReference type="AlphaFoldDB" id="A0A847RYZ9"/>
<dbReference type="Gene3D" id="3.40.50.880">
    <property type="match status" value="1"/>
</dbReference>
<protein>
    <submittedName>
        <fullName evidence="1">Uncharacterized protein</fullName>
    </submittedName>
</protein>
<reference evidence="1 2" key="1">
    <citation type="submission" date="2020-04" db="EMBL/GenBank/DDBJ databases">
        <title>Draft genome of Leeia sp. IMCC25680.</title>
        <authorList>
            <person name="Song J."/>
            <person name="Cho J.-C."/>
        </authorList>
    </citation>
    <scope>NUCLEOTIDE SEQUENCE [LARGE SCALE GENOMIC DNA]</scope>
    <source>
        <strain evidence="1 2">IMCC25680</strain>
    </source>
</reference>
<proteinExistence type="predicted"/>
<organism evidence="1 2">
    <name type="scientific">Leeia aquatica</name>
    <dbReference type="NCBI Taxonomy" id="2725557"/>
    <lineage>
        <taxon>Bacteria</taxon>
        <taxon>Pseudomonadati</taxon>
        <taxon>Pseudomonadota</taxon>
        <taxon>Betaproteobacteria</taxon>
        <taxon>Neisseriales</taxon>
        <taxon>Leeiaceae</taxon>
        <taxon>Leeia</taxon>
    </lineage>
</organism>
<accession>A0A847RYZ9</accession>
<dbReference type="PANTHER" id="PTHR43068">
    <property type="entry name" value="SLR1854 PROTEIN"/>
    <property type="match status" value="1"/>
</dbReference>
<keyword evidence="2" id="KW-1185">Reference proteome</keyword>
<dbReference type="Pfam" id="PF17124">
    <property type="entry name" value="ThiJ_like"/>
    <property type="match status" value="1"/>
</dbReference>
<dbReference type="EMBL" id="JABAIM010000001">
    <property type="protein sequence ID" value="NLR74931.1"/>
    <property type="molecule type" value="Genomic_DNA"/>
</dbReference>
<dbReference type="PANTHER" id="PTHR43068:SF1">
    <property type="entry name" value="SLR1854 PROTEIN"/>
    <property type="match status" value="1"/>
</dbReference>
<dbReference type="SUPFAM" id="SSF52317">
    <property type="entry name" value="Class I glutamine amidotransferase-like"/>
    <property type="match status" value="1"/>
</dbReference>
<dbReference type="RefSeq" id="WP_168876504.1">
    <property type="nucleotide sequence ID" value="NZ_JABAIM010000001.1"/>
</dbReference>
<evidence type="ECO:0000313" key="2">
    <source>
        <dbReference type="Proteomes" id="UP000587991"/>
    </source>
</evidence>
<name>A0A847RYZ9_9NEIS</name>
<dbReference type="Proteomes" id="UP000587991">
    <property type="component" value="Unassembled WGS sequence"/>
</dbReference>
<dbReference type="InterPro" id="IPR029062">
    <property type="entry name" value="Class_I_gatase-like"/>
</dbReference>
<dbReference type="InterPro" id="IPR032633">
    <property type="entry name" value="ThiJ-like"/>
</dbReference>